<accession>A0A6N2LM66</accession>
<feature type="transmembrane region" description="Helical" evidence="1">
    <location>
        <begin position="12"/>
        <end position="29"/>
    </location>
</feature>
<reference evidence="2" key="1">
    <citation type="submission" date="2019-03" db="EMBL/GenBank/DDBJ databases">
        <authorList>
            <person name="Mank J."/>
            <person name="Almeida P."/>
        </authorList>
    </citation>
    <scope>NUCLEOTIDE SEQUENCE</scope>
    <source>
        <strain evidence="2">78183</strain>
    </source>
</reference>
<name>A0A6N2LM66_SALVM</name>
<feature type="transmembrane region" description="Helical" evidence="1">
    <location>
        <begin position="81"/>
        <end position="102"/>
    </location>
</feature>
<organism evidence="2">
    <name type="scientific">Salix viminalis</name>
    <name type="common">Common osier</name>
    <name type="synonym">Basket willow</name>
    <dbReference type="NCBI Taxonomy" id="40686"/>
    <lineage>
        <taxon>Eukaryota</taxon>
        <taxon>Viridiplantae</taxon>
        <taxon>Streptophyta</taxon>
        <taxon>Embryophyta</taxon>
        <taxon>Tracheophyta</taxon>
        <taxon>Spermatophyta</taxon>
        <taxon>Magnoliopsida</taxon>
        <taxon>eudicotyledons</taxon>
        <taxon>Gunneridae</taxon>
        <taxon>Pentapetalae</taxon>
        <taxon>rosids</taxon>
        <taxon>fabids</taxon>
        <taxon>Malpighiales</taxon>
        <taxon>Salicaceae</taxon>
        <taxon>Saliceae</taxon>
        <taxon>Salix</taxon>
    </lineage>
</organism>
<evidence type="ECO:0000313" key="2">
    <source>
        <dbReference type="EMBL" id="VFU41928.1"/>
    </source>
</evidence>
<proteinExistence type="predicted"/>
<dbReference type="EMBL" id="CAADRP010001573">
    <property type="protein sequence ID" value="VFU41928.1"/>
    <property type="molecule type" value="Genomic_DNA"/>
</dbReference>
<dbReference type="AlphaFoldDB" id="A0A6N2LM66"/>
<sequence length="160" mass="18096">MATQQSSWHLGYPYGFILLLALTFFLKSLKKVNARALDMHYCGSCLTSIKSGLLAVAPFLLEACNDETQMFVSKRYHLLPYLQLFVIFGTAAASCFAIYYLFLVHLELLGFIIISSNLDLSSCGLLQRWPRHGSIWEAACVLSKFLLHRRVMSLFYGEAV</sequence>
<evidence type="ECO:0000256" key="1">
    <source>
        <dbReference type="SAM" id="Phobius"/>
    </source>
</evidence>
<keyword evidence="1" id="KW-0472">Membrane</keyword>
<gene>
    <name evidence="2" type="ORF">SVIM_LOCUS248875</name>
</gene>
<keyword evidence="1" id="KW-0812">Transmembrane</keyword>
<keyword evidence="1" id="KW-1133">Transmembrane helix</keyword>
<protein>
    <submittedName>
        <fullName evidence="2">Uncharacterized protein</fullName>
    </submittedName>
</protein>
<feature type="transmembrane region" description="Helical" evidence="1">
    <location>
        <begin position="41"/>
        <end position="61"/>
    </location>
</feature>